<name>A0A151JA88_9HYME</name>
<organism evidence="2 3">
    <name type="scientific">Trachymyrmex cornetzi</name>
    <dbReference type="NCBI Taxonomy" id="471704"/>
    <lineage>
        <taxon>Eukaryota</taxon>
        <taxon>Metazoa</taxon>
        <taxon>Ecdysozoa</taxon>
        <taxon>Arthropoda</taxon>
        <taxon>Hexapoda</taxon>
        <taxon>Insecta</taxon>
        <taxon>Pterygota</taxon>
        <taxon>Neoptera</taxon>
        <taxon>Endopterygota</taxon>
        <taxon>Hymenoptera</taxon>
        <taxon>Apocrita</taxon>
        <taxon>Aculeata</taxon>
        <taxon>Formicoidea</taxon>
        <taxon>Formicidae</taxon>
        <taxon>Myrmicinae</taxon>
        <taxon>Trachymyrmex</taxon>
    </lineage>
</organism>
<evidence type="ECO:0000259" key="1">
    <source>
        <dbReference type="PROSITE" id="PS51029"/>
    </source>
</evidence>
<dbReference type="PROSITE" id="PS51029">
    <property type="entry name" value="MADF"/>
    <property type="match status" value="1"/>
</dbReference>
<dbReference type="Proteomes" id="UP000078492">
    <property type="component" value="Unassembled WGS sequence"/>
</dbReference>
<accession>A0A151JA88</accession>
<dbReference type="SMART" id="SM00595">
    <property type="entry name" value="MADF"/>
    <property type="match status" value="1"/>
</dbReference>
<protein>
    <recommendedName>
        <fullName evidence="1">MADF domain-containing protein</fullName>
    </recommendedName>
</protein>
<dbReference type="GO" id="GO:0005634">
    <property type="term" value="C:nucleus"/>
    <property type="evidence" value="ECO:0007669"/>
    <property type="project" value="TreeGrafter"/>
</dbReference>
<keyword evidence="3" id="KW-1185">Reference proteome</keyword>
<dbReference type="GO" id="GO:0005667">
    <property type="term" value="C:transcription regulator complex"/>
    <property type="evidence" value="ECO:0007669"/>
    <property type="project" value="TreeGrafter"/>
</dbReference>
<reference evidence="2 3" key="1">
    <citation type="submission" date="2015-09" db="EMBL/GenBank/DDBJ databases">
        <title>Trachymyrmex cornetzi WGS genome.</title>
        <authorList>
            <person name="Nygaard S."/>
            <person name="Hu H."/>
            <person name="Boomsma J."/>
            <person name="Zhang G."/>
        </authorList>
    </citation>
    <scope>NUCLEOTIDE SEQUENCE [LARGE SCALE GENOMIC DNA]</scope>
    <source>
        <strain evidence="2">Tcor2-1</strain>
        <tissue evidence="2">Whole body</tissue>
    </source>
</reference>
<evidence type="ECO:0000313" key="3">
    <source>
        <dbReference type="Proteomes" id="UP000078492"/>
    </source>
</evidence>
<gene>
    <name evidence="2" type="ORF">ALC57_05625</name>
</gene>
<dbReference type="GO" id="GO:0006357">
    <property type="term" value="P:regulation of transcription by RNA polymerase II"/>
    <property type="evidence" value="ECO:0007669"/>
    <property type="project" value="TreeGrafter"/>
</dbReference>
<feature type="domain" description="MADF" evidence="1">
    <location>
        <begin position="42"/>
        <end position="142"/>
    </location>
</feature>
<dbReference type="EMBL" id="KQ979299">
    <property type="protein sequence ID" value="KYN21990.1"/>
    <property type="molecule type" value="Genomic_DNA"/>
</dbReference>
<dbReference type="InterPro" id="IPR039353">
    <property type="entry name" value="TF_Adf1"/>
</dbReference>
<dbReference type="Pfam" id="PF10545">
    <property type="entry name" value="MADF_DNA_bdg"/>
    <property type="match status" value="1"/>
</dbReference>
<sequence length="145" mass="17187">MSDHQSYCSTNEDSNFSQNVAFPECLDDSENIIIEEKNGDKFLIALYRERSFLYDKKNVNFKDTLMKENAWNEISKTMIATNCGDFYTPDYCQKRCTSLREQYNREKKRTENQSRSGSAASSFNCHKFPFFSQLTFLDQFIKRRR</sequence>
<dbReference type="InterPro" id="IPR006578">
    <property type="entry name" value="MADF-dom"/>
</dbReference>
<dbReference type="AlphaFoldDB" id="A0A151JA88"/>
<evidence type="ECO:0000313" key="2">
    <source>
        <dbReference type="EMBL" id="KYN21990.1"/>
    </source>
</evidence>
<proteinExistence type="predicted"/>
<dbReference type="PANTHER" id="PTHR12243">
    <property type="entry name" value="MADF DOMAIN TRANSCRIPTION FACTOR"/>
    <property type="match status" value="1"/>
</dbReference>
<dbReference type="PANTHER" id="PTHR12243:SF67">
    <property type="entry name" value="COREPRESSOR OF PANGOLIN, ISOFORM A-RELATED"/>
    <property type="match status" value="1"/>
</dbReference>